<reference evidence="6" key="2">
    <citation type="submission" date="2021-09" db="EMBL/GenBank/DDBJ databases">
        <authorList>
            <person name="Gilroy R."/>
        </authorList>
    </citation>
    <scope>NUCLEOTIDE SEQUENCE</scope>
    <source>
        <strain evidence="6">USAMLcec12-2067</strain>
    </source>
</reference>
<dbReference type="GO" id="GO:0009234">
    <property type="term" value="P:menaquinone biosynthetic process"/>
    <property type="evidence" value="ECO:0007669"/>
    <property type="project" value="UniProtKB-UniRule"/>
</dbReference>
<evidence type="ECO:0000259" key="5">
    <source>
        <dbReference type="Pfam" id="PF12697"/>
    </source>
</evidence>
<dbReference type="GO" id="GO:0016787">
    <property type="term" value="F:hydrolase activity"/>
    <property type="evidence" value="ECO:0007669"/>
    <property type="project" value="UniProtKB-KW"/>
</dbReference>
<proteinExistence type="inferred from homology"/>
<dbReference type="Proteomes" id="UP000789325">
    <property type="component" value="Unassembled WGS sequence"/>
</dbReference>
<comment type="function">
    <text evidence="3">Catalyzes a proton abstraction reaction that results in 2,5-elimination of pyruvate from 2-succinyl-5-enolpyruvyl-6-hydroxy-3-cyclohexene-1-carboxylate (SEPHCHC) and the formation of 2-succinyl-6-hydroxy-2,4-cyclohexadiene-1-carboxylate (SHCHC).</text>
</comment>
<accession>A0A9D3ADC5</accession>
<comment type="caution">
    <text evidence="6">The sequence shown here is derived from an EMBL/GenBank/DDBJ whole genome shotgun (WGS) entry which is preliminary data.</text>
</comment>
<feature type="domain" description="AB hydrolase-1" evidence="5">
    <location>
        <begin position="89"/>
        <end position="336"/>
    </location>
</feature>
<evidence type="ECO:0000313" key="6">
    <source>
        <dbReference type="EMBL" id="HJH43714.1"/>
    </source>
</evidence>
<feature type="compositionally biased region" description="Basic and acidic residues" evidence="4">
    <location>
        <begin position="59"/>
        <end position="70"/>
    </location>
</feature>
<dbReference type="EC" id="4.2.99.20" evidence="3"/>
<evidence type="ECO:0000313" key="7">
    <source>
        <dbReference type="Proteomes" id="UP000789325"/>
    </source>
</evidence>
<protein>
    <recommendedName>
        <fullName evidence="3">Putative 2-succinyl-6-hydroxy-2,4-cyclohexadiene-1-carboxylate synthase</fullName>
        <shortName evidence="3">SHCHC synthase</shortName>
        <ecNumber evidence="3">4.2.99.20</ecNumber>
    </recommendedName>
</protein>
<dbReference type="PANTHER" id="PTHR42916:SF1">
    <property type="entry name" value="PROTEIN PHYLLO, CHLOROPLASTIC"/>
    <property type="match status" value="1"/>
</dbReference>
<dbReference type="InterPro" id="IPR022485">
    <property type="entry name" value="SHCHC_synthase_MenH"/>
</dbReference>
<comment type="pathway">
    <text evidence="3">Quinol/quinone metabolism; 1,4-dihydroxy-2-naphthoate biosynthesis; 1,4-dihydroxy-2-naphthoate from chorismate: step 3/7.</text>
</comment>
<dbReference type="AlphaFoldDB" id="A0A9D3ADC5"/>
<comment type="catalytic activity">
    <reaction evidence="3">
        <text>5-enolpyruvoyl-6-hydroxy-2-succinyl-cyclohex-3-ene-1-carboxylate = (1R,6R)-6-hydroxy-2-succinyl-cyclohexa-2,4-diene-1-carboxylate + pyruvate</text>
        <dbReference type="Rhea" id="RHEA:25597"/>
        <dbReference type="ChEBI" id="CHEBI:15361"/>
        <dbReference type="ChEBI" id="CHEBI:58689"/>
        <dbReference type="ChEBI" id="CHEBI:58818"/>
        <dbReference type="EC" id="4.2.99.20"/>
    </reaction>
</comment>
<dbReference type="InterPro" id="IPR029058">
    <property type="entry name" value="AB_hydrolase_fold"/>
</dbReference>
<keyword evidence="1 3" id="KW-0474">Menaquinone biosynthesis</keyword>
<dbReference type="GO" id="GO:0070205">
    <property type="term" value="F:2-succinyl-6-hydroxy-2,4-cyclohexadiene-1-carboxylate synthase activity"/>
    <property type="evidence" value="ECO:0007669"/>
    <property type="project" value="UniProtKB-UniRule"/>
</dbReference>
<comment type="pathway">
    <text evidence="3">Quinol/quinone metabolism; menaquinone biosynthesis.</text>
</comment>
<dbReference type="HAMAP" id="MF_01660">
    <property type="entry name" value="MenH"/>
    <property type="match status" value="1"/>
</dbReference>
<keyword evidence="6" id="KW-0378">Hydrolase</keyword>
<organism evidence="6 7">
    <name type="scientific">Rubneribacter badeniensis</name>
    <dbReference type="NCBI Taxonomy" id="2070688"/>
    <lineage>
        <taxon>Bacteria</taxon>
        <taxon>Bacillati</taxon>
        <taxon>Actinomycetota</taxon>
        <taxon>Coriobacteriia</taxon>
        <taxon>Eggerthellales</taxon>
        <taxon>Eggerthellaceae</taxon>
        <taxon>Rubneribacter</taxon>
    </lineage>
</organism>
<dbReference type="PANTHER" id="PTHR42916">
    <property type="entry name" value="2-SUCCINYL-5-ENOLPYRUVYL-6-HYDROXY-3-CYCLOHEXENE-1-CARBOXYLATE SYNTHASE"/>
    <property type="match status" value="1"/>
</dbReference>
<feature type="compositionally biased region" description="Basic and acidic residues" evidence="4">
    <location>
        <begin position="43"/>
        <end position="52"/>
    </location>
</feature>
<dbReference type="SUPFAM" id="SSF53474">
    <property type="entry name" value="alpha/beta-Hydrolases"/>
    <property type="match status" value="1"/>
</dbReference>
<dbReference type="Gene3D" id="3.40.50.1820">
    <property type="entry name" value="alpha/beta hydrolase"/>
    <property type="match status" value="1"/>
</dbReference>
<dbReference type="EMBL" id="DYZL01000171">
    <property type="protein sequence ID" value="HJH43714.1"/>
    <property type="molecule type" value="Genomic_DNA"/>
</dbReference>
<keyword evidence="2 3" id="KW-0456">Lyase</keyword>
<sequence length="343" mass="36181">MGKVETAAVGTWEHRGVRYGIRRWDGLALAGRANGPTPGRSAYDPRADEAAGRDAYGPRSDRDANRGARDSRSGCIAARDVCERTAAPIVLLHGFAQSAASWDGVARLLAKACPVIAFEFAGHGGSDCPRDPASYALEAQAEALHAFLAGFETKPVVVGYSMGGRIALAAAVRDPRAFAAHAAALVLESVGLGPADDDERAASARRDAANAARLRADGLAAFMEDWERLPLFATQRALPSDVRERVRAERMSGDAEALARSFEHAGQHAMPARADVLAALAALRDEGFPVQYVAGACDAKYRALAALLATEGLCASHVIEAAGHNVHLEKPAAFVQVVRQLGR</sequence>
<comment type="similarity">
    <text evidence="3">Belongs to the AB hydrolase superfamily. MenH family.</text>
</comment>
<evidence type="ECO:0000256" key="3">
    <source>
        <dbReference type="HAMAP-Rule" id="MF_01660"/>
    </source>
</evidence>
<evidence type="ECO:0000256" key="1">
    <source>
        <dbReference type="ARBA" id="ARBA00022428"/>
    </source>
</evidence>
<dbReference type="InterPro" id="IPR000073">
    <property type="entry name" value="AB_hydrolase_1"/>
</dbReference>
<feature type="region of interest" description="Disordered" evidence="4">
    <location>
        <begin position="32"/>
        <end position="70"/>
    </location>
</feature>
<name>A0A9D3ADC5_9ACTN</name>
<dbReference type="Pfam" id="PF12697">
    <property type="entry name" value="Abhydrolase_6"/>
    <property type="match status" value="1"/>
</dbReference>
<gene>
    <name evidence="3" type="primary">menH</name>
    <name evidence="6" type="ORF">K8V16_07945</name>
</gene>
<evidence type="ECO:0000256" key="2">
    <source>
        <dbReference type="ARBA" id="ARBA00023239"/>
    </source>
</evidence>
<comment type="subunit">
    <text evidence="3">Monomer.</text>
</comment>
<evidence type="ECO:0000256" key="4">
    <source>
        <dbReference type="SAM" id="MobiDB-lite"/>
    </source>
</evidence>
<reference evidence="6" key="1">
    <citation type="journal article" date="2021" name="PeerJ">
        <title>Extensive microbial diversity within the chicken gut microbiome revealed by metagenomics and culture.</title>
        <authorList>
            <person name="Gilroy R."/>
            <person name="Ravi A."/>
            <person name="Getino M."/>
            <person name="Pursley I."/>
            <person name="Horton D.L."/>
            <person name="Alikhan N.F."/>
            <person name="Baker D."/>
            <person name="Gharbi K."/>
            <person name="Hall N."/>
            <person name="Watson M."/>
            <person name="Adriaenssens E.M."/>
            <person name="Foster-Nyarko E."/>
            <person name="Jarju S."/>
            <person name="Secka A."/>
            <person name="Antonio M."/>
            <person name="Oren A."/>
            <person name="Chaudhuri R.R."/>
            <person name="La Ragione R."/>
            <person name="Hildebrand F."/>
            <person name="Pallen M.J."/>
        </authorList>
    </citation>
    <scope>NUCLEOTIDE SEQUENCE</scope>
    <source>
        <strain evidence="6">USAMLcec12-2067</strain>
    </source>
</reference>